<evidence type="ECO:0000256" key="1">
    <source>
        <dbReference type="SAM" id="MobiDB-lite"/>
    </source>
</evidence>
<keyword evidence="3" id="KW-1185">Reference proteome</keyword>
<organism evidence="2 3">
    <name type="scientific">Canna indica</name>
    <name type="common">Indian-shot</name>
    <dbReference type="NCBI Taxonomy" id="4628"/>
    <lineage>
        <taxon>Eukaryota</taxon>
        <taxon>Viridiplantae</taxon>
        <taxon>Streptophyta</taxon>
        <taxon>Embryophyta</taxon>
        <taxon>Tracheophyta</taxon>
        <taxon>Spermatophyta</taxon>
        <taxon>Magnoliopsida</taxon>
        <taxon>Liliopsida</taxon>
        <taxon>Zingiberales</taxon>
        <taxon>Cannaceae</taxon>
        <taxon>Canna</taxon>
    </lineage>
</organism>
<gene>
    <name evidence="2" type="ORF">Cni_G24328</name>
</gene>
<dbReference type="Proteomes" id="UP001327560">
    <property type="component" value="Chromosome 7"/>
</dbReference>
<protein>
    <submittedName>
        <fullName evidence="2">DUF4573 domain-containing protein</fullName>
    </submittedName>
</protein>
<feature type="region of interest" description="Disordered" evidence="1">
    <location>
        <begin position="1"/>
        <end position="20"/>
    </location>
</feature>
<evidence type="ECO:0000313" key="3">
    <source>
        <dbReference type="Proteomes" id="UP001327560"/>
    </source>
</evidence>
<dbReference type="AlphaFoldDB" id="A0AAQ3KXU3"/>
<accession>A0AAQ3KXU3</accession>
<evidence type="ECO:0000313" key="2">
    <source>
        <dbReference type="EMBL" id="WOL15547.1"/>
    </source>
</evidence>
<reference evidence="2 3" key="1">
    <citation type="submission" date="2023-10" db="EMBL/GenBank/DDBJ databases">
        <title>Chromosome-scale genome assembly provides insights into flower coloration mechanisms of Canna indica.</title>
        <authorList>
            <person name="Li C."/>
        </authorList>
    </citation>
    <scope>NUCLEOTIDE SEQUENCE [LARGE SCALE GENOMIC DNA]</scope>
    <source>
        <tissue evidence="2">Flower</tissue>
    </source>
</reference>
<sequence length="193" mass="18925">MVAAAVAKSESSDAGEESARGWSCTAAAVGSVDKAGELVADSEDKREQAAAVEACCSEWVAAGACEPAKVVEVCCSEQVATGACGPATVVGVCYSERVAAGACEPVTAVEACCSERVAAGACEPAAEAETEGALDGGVVSLGGNDLGSAAACESEAQGSPVMVVASVGRRAAYEPAAMGKGSSRVDVLRELEA</sequence>
<dbReference type="EMBL" id="CP136896">
    <property type="protein sequence ID" value="WOL15547.1"/>
    <property type="molecule type" value="Genomic_DNA"/>
</dbReference>
<proteinExistence type="predicted"/>
<name>A0AAQ3KXU3_9LILI</name>